<comment type="caution">
    <text evidence="1">The sequence shown here is derived from an EMBL/GenBank/DDBJ whole genome shotgun (WGS) entry which is preliminary data.</text>
</comment>
<evidence type="ECO:0000313" key="2">
    <source>
        <dbReference type="Proteomes" id="UP000618445"/>
    </source>
</evidence>
<name>A0ABR8C7G5_9CYAN</name>
<organism evidence="1 2">
    <name type="scientific">Phormidium tenue FACHB-1050</name>
    <dbReference type="NCBI Taxonomy" id="2692857"/>
    <lineage>
        <taxon>Bacteria</taxon>
        <taxon>Bacillati</taxon>
        <taxon>Cyanobacteriota</taxon>
        <taxon>Cyanophyceae</taxon>
        <taxon>Oscillatoriophycideae</taxon>
        <taxon>Oscillatoriales</taxon>
        <taxon>Oscillatoriaceae</taxon>
        <taxon>Phormidium</taxon>
    </lineage>
</organism>
<accession>A0ABR8C7G5</accession>
<protein>
    <submittedName>
        <fullName evidence="1">Uncharacterized protein</fullName>
    </submittedName>
</protein>
<gene>
    <name evidence="1" type="ORF">H6G05_07585</name>
</gene>
<sequence>MSDFQWVGAYDNRRSVSNYSAATAHEMVKEANKRLGIAKPKDISRQAAEKLAADHGMILLGSKPWMKLQKIGAKRGEFVNTAPYKLNRFKDVELFFAQLPLQEQQAALAAKSDEEIRIEAAQAKALIF</sequence>
<reference evidence="1 2" key="1">
    <citation type="journal article" date="2020" name="ISME J.">
        <title>Comparative genomics reveals insights into cyanobacterial evolution and habitat adaptation.</title>
        <authorList>
            <person name="Chen M.Y."/>
            <person name="Teng W.K."/>
            <person name="Zhao L."/>
            <person name="Hu C.X."/>
            <person name="Zhou Y.K."/>
            <person name="Han B.P."/>
            <person name="Song L.R."/>
            <person name="Shu W.S."/>
        </authorList>
    </citation>
    <scope>NUCLEOTIDE SEQUENCE [LARGE SCALE GENOMIC DNA]</scope>
    <source>
        <strain evidence="1 2">FACHB-1050</strain>
    </source>
</reference>
<proteinExistence type="predicted"/>
<dbReference type="RefSeq" id="WP_190577593.1">
    <property type="nucleotide sequence ID" value="NZ_CAWPQU010000078.1"/>
</dbReference>
<dbReference type="Proteomes" id="UP000618445">
    <property type="component" value="Unassembled WGS sequence"/>
</dbReference>
<evidence type="ECO:0000313" key="1">
    <source>
        <dbReference type="EMBL" id="MBD2316707.1"/>
    </source>
</evidence>
<keyword evidence="2" id="KW-1185">Reference proteome</keyword>
<dbReference type="EMBL" id="JACJQY010000008">
    <property type="protein sequence ID" value="MBD2316707.1"/>
    <property type="molecule type" value="Genomic_DNA"/>
</dbReference>